<gene>
    <name evidence="3" type="ORF">BTJ39_14285</name>
</gene>
<dbReference type="Pfam" id="PF05775">
    <property type="entry name" value="AfaD"/>
    <property type="match status" value="1"/>
</dbReference>
<dbReference type="CDD" id="cd18776">
    <property type="entry name" value="AfaD-like"/>
    <property type="match status" value="1"/>
</dbReference>
<keyword evidence="1 2" id="KW-0732">Signal</keyword>
<name>A0A1S8YKI4_9GAMM</name>
<evidence type="ECO:0000313" key="3">
    <source>
        <dbReference type="EMBL" id="OON39442.1"/>
    </source>
</evidence>
<dbReference type="SUPFAM" id="SSF49401">
    <property type="entry name" value="Bacterial adhesins"/>
    <property type="match status" value="1"/>
</dbReference>
<dbReference type="STRING" id="1926881.BTJ39_14285"/>
<dbReference type="Gene3D" id="2.60.40.1570">
    <property type="entry name" value="Dr adhesin"/>
    <property type="match status" value="1"/>
</dbReference>
<dbReference type="AlphaFoldDB" id="A0A1S8YKI4"/>
<dbReference type="RefSeq" id="WP_176110325.1">
    <property type="nucleotide sequence ID" value="NZ_MRUL01000009.1"/>
</dbReference>
<feature type="signal peptide" evidence="2">
    <location>
        <begin position="1"/>
        <end position="26"/>
    </location>
</feature>
<proteinExistence type="predicted"/>
<feature type="chain" id="PRO_5013295173" evidence="2">
    <location>
        <begin position="27"/>
        <end position="148"/>
    </location>
</feature>
<dbReference type="EMBL" id="MRUL01000009">
    <property type="protein sequence ID" value="OON39442.1"/>
    <property type="molecule type" value="Genomic_DNA"/>
</dbReference>
<evidence type="ECO:0000313" key="4">
    <source>
        <dbReference type="Proteomes" id="UP000190667"/>
    </source>
</evidence>
<dbReference type="InterPro" id="IPR037028">
    <property type="entry name" value="Dr_adhesin_sf"/>
</dbReference>
<keyword evidence="4" id="KW-1185">Reference proteome</keyword>
<dbReference type="InterPro" id="IPR008394">
    <property type="entry name" value="AfaD"/>
</dbReference>
<organism evidence="3 4">
    <name type="scientific">Izhakiella australiensis</name>
    <dbReference type="NCBI Taxonomy" id="1926881"/>
    <lineage>
        <taxon>Bacteria</taxon>
        <taxon>Pseudomonadati</taxon>
        <taxon>Pseudomonadota</taxon>
        <taxon>Gammaproteobacteria</taxon>
        <taxon>Enterobacterales</taxon>
        <taxon>Erwiniaceae</taxon>
        <taxon>Izhakiella</taxon>
    </lineage>
</organism>
<dbReference type="InterPro" id="IPR008966">
    <property type="entry name" value="Adhesion_dom_sf"/>
</dbReference>
<reference evidence="3 4" key="1">
    <citation type="submission" date="2016-12" db="EMBL/GenBank/DDBJ databases">
        <title>Izhakiella australiana sp. nov. of genus Izhakiella isolated from Australian desert.</title>
        <authorList>
            <person name="Ji M."/>
        </authorList>
    </citation>
    <scope>NUCLEOTIDE SEQUENCE [LARGE SCALE GENOMIC DNA]</scope>
    <source>
        <strain evidence="3 4">D4N98</strain>
    </source>
</reference>
<dbReference type="Proteomes" id="UP000190667">
    <property type="component" value="Unassembled WGS sequence"/>
</dbReference>
<accession>A0A1S8YKI4</accession>
<protein>
    <submittedName>
        <fullName evidence="3">Uncharacterized protein</fullName>
    </submittedName>
</protein>
<evidence type="ECO:0000256" key="1">
    <source>
        <dbReference type="ARBA" id="ARBA00022729"/>
    </source>
</evidence>
<evidence type="ECO:0000256" key="2">
    <source>
        <dbReference type="SAM" id="SignalP"/>
    </source>
</evidence>
<sequence length="148" mass="16013">MSIAKRGRITLLALLLTAFSMQAVSAAETAQLVLRSQQGMVSGYLHDGTRIVLGRVISHLSHTAFHLWGDAQHSDTRPTAYFLTGSQDSRHQLRVRLESDNGYADDKSGGGLILPTINDEASFYLVIDGDQNVIADSYSFGFAAATTP</sequence>
<comment type="caution">
    <text evidence="3">The sequence shown here is derived from an EMBL/GenBank/DDBJ whole genome shotgun (WGS) entry which is preliminary data.</text>
</comment>